<accession>A0A177AS17</accession>
<organism evidence="2 3">
    <name type="scientific">Intoshia linei</name>
    <dbReference type="NCBI Taxonomy" id="1819745"/>
    <lineage>
        <taxon>Eukaryota</taxon>
        <taxon>Metazoa</taxon>
        <taxon>Spiralia</taxon>
        <taxon>Lophotrochozoa</taxon>
        <taxon>Mesozoa</taxon>
        <taxon>Orthonectida</taxon>
        <taxon>Rhopaluridae</taxon>
        <taxon>Intoshia</taxon>
    </lineage>
</organism>
<evidence type="ECO:0000313" key="2">
    <source>
        <dbReference type="EMBL" id="OAF64775.1"/>
    </source>
</evidence>
<dbReference type="OrthoDB" id="1924260at2759"/>
<dbReference type="Pfam" id="PF18031">
    <property type="entry name" value="UCH_C"/>
    <property type="match status" value="1"/>
</dbReference>
<comment type="caution">
    <text evidence="2">The sequence shown here is derived from an EMBL/GenBank/DDBJ whole genome shotgun (WGS) entry which is preliminary data.</text>
</comment>
<dbReference type="Gene3D" id="1.20.58.860">
    <property type="match status" value="1"/>
</dbReference>
<protein>
    <recommendedName>
        <fullName evidence="1">UCH37-like C-terminal domain-containing protein</fullName>
    </recommendedName>
</protein>
<sequence>MAVISDQIKMSTDQIEKLSRLNEPEDKIQIELLKERLASEKRIRNTQIRENIRRRHNYVPLIMHLIKEFSMDGSIEKHIQSEEEKRKKRIRKL</sequence>
<dbReference type="InterPro" id="IPR041507">
    <property type="entry name" value="UCH_C"/>
</dbReference>
<dbReference type="Proteomes" id="UP000078046">
    <property type="component" value="Unassembled WGS sequence"/>
</dbReference>
<evidence type="ECO:0000313" key="3">
    <source>
        <dbReference type="Proteomes" id="UP000078046"/>
    </source>
</evidence>
<feature type="domain" description="UCH37-like C-terminal" evidence="1">
    <location>
        <begin position="30"/>
        <end position="73"/>
    </location>
</feature>
<keyword evidence="3" id="KW-1185">Reference proteome</keyword>
<gene>
    <name evidence="2" type="ORF">A3Q56_07502</name>
</gene>
<evidence type="ECO:0000259" key="1">
    <source>
        <dbReference type="Pfam" id="PF18031"/>
    </source>
</evidence>
<name>A0A177AS17_9BILA</name>
<reference evidence="2 3" key="1">
    <citation type="submission" date="2016-04" db="EMBL/GenBank/DDBJ databases">
        <title>The genome of Intoshia linei affirms orthonectids as highly simplified spiralians.</title>
        <authorList>
            <person name="Mikhailov K.V."/>
            <person name="Slusarev G.S."/>
            <person name="Nikitin M.A."/>
            <person name="Logacheva M.D."/>
            <person name="Penin A."/>
            <person name="Aleoshin V."/>
            <person name="Panchin Y.V."/>
        </authorList>
    </citation>
    <scope>NUCLEOTIDE SEQUENCE [LARGE SCALE GENOMIC DNA]</scope>
    <source>
        <strain evidence="2">Intl2013</strain>
        <tissue evidence="2">Whole animal</tissue>
    </source>
</reference>
<proteinExistence type="predicted"/>
<dbReference type="AlphaFoldDB" id="A0A177AS17"/>
<dbReference type="EMBL" id="LWCA01001625">
    <property type="protein sequence ID" value="OAF64775.1"/>
    <property type="molecule type" value="Genomic_DNA"/>
</dbReference>